<dbReference type="PANTHER" id="PTHR31306">
    <property type="entry name" value="ALPHA-1,6-MANNOSYLTRANSFERASE MNN11-RELATED"/>
    <property type="match status" value="1"/>
</dbReference>
<dbReference type="InterPro" id="IPR008630">
    <property type="entry name" value="Glyco_trans_34"/>
</dbReference>
<dbReference type="PANTHER" id="PTHR31306:SF4">
    <property type="entry name" value="ALPHA-1,2-GALACTOSYLTRANSFERASE"/>
    <property type="match status" value="1"/>
</dbReference>
<keyword evidence="5" id="KW-0812">Transmembrane</keyword>
<accession>A0A7S1KZ03</accession>
<dbReference type="Gene3D" id="3.90.550.10">
    <property type="entry name" value="Spore Coat Polysaccharide Biosynthesis Protein SpsA, Chain A"/>
    <property type="match status" value="1"/>
</dbReference>
<dbReference type="GO" id="GO:0006487">
    <property type="term" value="P:protein N-linked glycosylation"/>
    <property type="evidence" value="ECO:0007669"/>
    <property type="project" value="TreeGrafter"/>
</dbReference>
<keyword evidence="3" id="KW-0808">Transferase</keyword>
<gene>
    <name evidence="6" type="ORF">NDES1114_LOCUS1278</name>
</gene>
<evidence type="ECO:0000256" key="1">
    <source>
        <dbReference type="ARBA" id="ARBA00005664"/>
    </source>
</evidence>
<evidence type="ECO:0000256" key="3">
    <source>
        <dbReference type="ARBA" id="ARBA00022679"/>
    </source>
</evidence>
<keyword evidence="2" id="KW-0328">Glycosyltransferase</keyword>
<reference evidence="6" key="1">
    <citation type="submission" date="2021-01" db="EMBL/GenBank/DDBJ databases">
        <authorList>
            <person name="Corre E."/>
            <person name="Pelletier E."/>
            <person name="Niang G."/>
            <person name="Scheremetjew M."/>
            <person name="Finn R."/>
            <person name="Kale V."/>
            <person name="Holt S."/>
            <person name="Cochrane G."/>
            <person name="Meng A."/>
            <person name="Brown T."/>
            <person name="Cohen L."/>
        </authorList>
    </citation>
    <scope>NUCLEOTIDE SEQUENCE</scope>
    <source>
        <strain evidence="6">CCAP 1951/1</strain>
    </source>
</reference>
<dbReference type="AlphaFoldDB" id="A0A7S1KZ03"/>
<feature type="transmembrane region" description="Helical" evidence="5">
    <location>
        <begin position="54"/>
        <end position="72"/>
    </location>
</feature>
<evidence type="ECO:0000256" key="5">
    <source>
        <dbReference type="SAM" id="Phobius"/>
    </source>
</evidence>
<keyword evidence="5" id="KW-0472">Membrane</keyword>
<name>A0A7S1KZ03_NEODS</name>
<dbReference type="SUPFAM" id="SSF53448">
    <property type="entry name" value="Nucleotide-diphospho-sugar transferases"/>
    <property type="match status" value="1"/>
</dbReference>
<organism evidence="6">
    <name type="scientific">Neobodo designis</name>
    <name type="common">Flagellated protozoan</name>
    <name type="synonym">Bodo designis</name>
    <dbReference type="NCBI Taxonomy" id="312471"/>
    <lineage>
        <taxon>Eukaryota</taxon>
        <taxon>Discoba</taxon>
        <taxon>Euglenozoa</taxon>
        <taxon>Kinetoplastea</taxon>
        <taxon>Metakinetoplastina</taxon>
        <taxon>Neobodonida</taxon>
        <taxon>Neobodo</taxon>
    </lineage>
</organism>
<evidence type="ECO:0000256" key="2">
    <source>
        <dbReference type="ARBA" id="ARBA00022676"/>
    </source>
</evidence>
<feature type="compositionally biased region" description="Low complexity" evidence="4">
    <location>
        <begin position="135"/>
        <end position="160"/>
    </location>
</feature>
<sequence>MQSRGGTRRVRAPVPPHAAEDPDEFGRPAGRSVSPVVNTSGLGAPHDVASRCSLRWLCIALVLSLLMLHGLLTLQRIGKETDAIQLELRDTERFIGSIAKHKQLTVNVDPVPTIIANEEDPAQKSPPPHAKKASVPTPAGKPAAAGAVKAKAQAHAHPATMIAPSDPPEETFDADAAAWVNAGGDHNGPAGGPGAPPTRDPKAPVMEHYAPLTKPPKGFSAQGASSSAGSNKTGGLPTVAAPTEPAHIRAARERAAAQARARQTGGRMVRTKQPPPPTDVIGRAGEITEKTIANMRMEARKADDMRAQPWLTDRPRKEDGSPKYRIAIVTLNAKNVQRGRGGQMNKRPDWMHGHSYHNKNEYCKRWGYDFIVEDNNIVDRSRDVAWSKIPIFRKWLPHYDYIMWMDMDAFFMRYEIPLESIVTRDDTKDIVIAKDFHGINFGVFLIRNSPWAFHLLDRMWNSPRQWWKPWEEQSALMALTNPRKNPSHAEKLLQHIRFPRQREINAYGAEFAYGNLQALYRAGDRIVHFPNCKAIRTCRNTIESFYKQMLADNGIEDMDANEVPASQYPETRAPAPPK</sequence>
<protein>
    <recommendedName>
        <fullName evidence="7">Nucleotide-diphospho-sugar transferase domain-containing protein</fullName>
    </recommendedName>
</protein>
<evidence type="ECO:0000313" key="6">
    <source>
        <dbReference type="EMBL" id="CAD9090013.1"/>
    </source>
</evidence>
<feature type="region of interest" description="Disordered" evidence="4">
    <location>
        <begin position="261"/>
        <end position="282"/>
    </location>
</feature>
<feature type="compositionally biased region" description="Basic residues" evidence="4">
    <location>
        <begin position="1"/>
        <end position="11"/>
    </location>
</feature>
<evidence type="ECO:0008006" key="7">
    <source>
        <dbReference type="Google" id="ProtNLM"/>
    </source>
</evidence>
<feature type="region of interest" description="Disordered" evidence="4">
    <location>
        <begin position="1"/>
        <end position="31"/>
    </location>
</feature>
<dbReference type="GO" id="GO:0016757">
    <property type="term" value="F:glycosyltransferase activity"/>
    <property type="evidence" value="ECO:0007669"/>
    <property type="project" value="UniProtKB-KW"/>
</dbReference>
<dbReference type="GO" id="GO:0000139">
    <property type="term" value="C:Golgi membrane"/>
    <property type="evidence" value="ECO:0007669"/>
    <property type="project" value="TreeGrafter"/>
</dbReference>
<comment type="similarity">
    <text evidence="1">Belongs to the glycosyltransferase 34 family.</text>
</comment>
<dbReference type="EMBL" id="HBGF01001871">
    <property type="protein sequence ID" value="CAD9090013.1"/>
    <property type="molecule type" value="Transcribed_RNA"/>
</dbReference>
<feature type="region of interest" description="Disordered" evidence="4">
    <location>
        <begin position="118"/>
        <end position="238"/>
    </location>
</feature>
<proteinExistence type="inferred from homology"/>
<evidence type="ECO:0000256" key="4">
    <source>
        <dbReference type="SAM" id="MobiDB-lite"/>
    </source>
</evidence>
<dbReference type="Pfam" id="PF05637">
    <property type="entry name" value="Glyco_transf_34"/>
    <property type="match status" value="2"/>
</dbReference>
<feature type="compositionally biased region" description="Low complexity" evidence="4">
    <location>
        <begin position="218"/>
        <end position="230"/>
    </location>
</feature>
<dbReference type="InterPro" id="IPR029044">
    <property type="entry name" value="Nucleotide-diphossugar_trans"/>
</dbReference>
<keyword evidence="5" id="KW-1133">Transmembrane helix</keyword>